<dbReference type="SUPFAM" id="SSF52833">
    <property type="entry name" value="Thioredoxin-like"/>
    <property type="match status" value="1"/>
</dbReference>
<name>A0A6I4T003_9SPHN</name>
<keyword evidence="2" id="KW-0808">Transferase</keyword>
<evidence type="ECO:0000313" key="2">
    <source>
        <dbReference type="EMBL" id="MXO64404.1"/>
    </source>
</evidence>
<accession>A0A6I4T003</accession>
<dbReference type="Pfam" id="PF22041">
    <property type="entry name" value="GST_C_7"/>
    <property type="match status" value="1"/>
</dbReference>
<feature type="domain" description="GST N-terminal" evidence="1">
    <location>
        <begin position="11"/>
        <end position="87"/>
    </location>
</feature>
<gene>
    <name evidence="2" type="ORF">GRI91_01350</name>
</gene>
<dbReference type="AlphaFoldDB" id="A0A6I4T003"/>
<keyword evidence="3" id="KW-1185">Reference proteome</keyword>
<organism evidence="2 3">
    <name type="scientific">Altericroceibacterium endophyticum</name>
    <dbReference type="NCBI Taxonomy" id="1808508"/>
    <lineage>
        <taxon>Bacteria</taxon>
        <taxon>Pseudomonadati</taxon>
        <taxon>Pseudomonadota</taxon>
        <taxon>Alphaproteobacteria</taxon>
        <taxon>Sphingomonadales</taxon>
        <taxon>Erythrobacteraceae</taxon>
        <taxon>Altericroceibacterium</taxon>
    </lineage>
</organism>
<comment type="caution">
    <text evidence="2">The sequence shown here is derived from an EMBL/GenBank/DDBJ whole genome shotgun (WGS) entry which is preliminary data.</text>
</comment>
<dbReference type="EMBL" id="WTYT01000001">
    <property type="protein sequence ID" value="MXO64404.1"/>
    <property type="molecule type" value="Genomic_DNA"/>
</dbReference>
<proteinExistence type="predicted"/>
<dbReference type="InterPro" id="IPR036282">
    <property type="entry name" value="Glutathione-S-Trfase_C_sf"/>
</dbReference>
<dbReference type="OrthoDB" id="509852at2"/>
<sequence length="250" mass="29011">MAQDNVISLLDLQVQSGCTISPYVWRIKYALKHKGFDIDIIPNGFTGIADITEGYSDRVPVIKDDGEWIKDSWFIADYLDEKYPDRPMLYEGPGQKQLTKFIDGWMWQNIIHPWFRCYIKDYYDQSLERDKPYVRESRERMFLGGQKIEDVAQGREERLPEVIPLLQPLRNLLKDKKWLGGDTPLYADYCVLSTFLWCGSICTIPPLHDDEPLRDWIERGLNLFDGLGRHNGMHELFGLPGTTPTPQLPG</sequence>
<protein>
    <submittedName>
        <fullName evidence="2">Glutathione S-transferase family protein</fullName>
    </submittedName>
</protein>
<dbReference type="SUPFAM" id="SSF47616">
    <property type="entry name" value="GST C-terminal domain-like"/>
    <property type="match status" value="1"/>
</dbReference>
<dbReference type="Gene3D" id="1.20.1050.10">
    <property type="match status" value="1"/>
</dbReference>
<dbReference type="Gene3D" id="3.40.30.10">
    <property type="entry name" value="Glutaredoxin"/>
    <property type="match status" value="1"/>
</dbReference>
<dbReference type="InterPro" id="IPR004045">
    <property type="entry name" value="Glutathione_S-Trfase_N"/>
</dbReference>
<dbReference type="PROSITE" id="PS50404">
    <property type="entry name" value="GST_NTER"/>
    <property type="match status" value="1"/>
</dbReference>
<dbReference type="RefSeq" id="WP_160734838.1">
    <property type="nucleotide sequence ID" value="NZ_WTYT01000001.1"/>
</dbReference>
<dbReference type="Pfam" id="PF13417">
    <property type="entry name" value="GST_N_3"/>
    <property type="match status" value="1"/>
</dbReference>
<reference evidence="2 3" key="1">
    <citation type="submission" date="2019-12" db="EMBL/GenBank/DDBJ databases">
        <title>Genomic-based taxomic classification of the family Erythrobacteraceae.</title>
        <authorList>
            <person name="Xu L."/>
        </authorList>
    </citation>
    <scope>NUCLEOTIDE SEQUENCE [LARGE SCALE GENOMIC DNA]</scope>
    <source>
        <strain evidence="2 3">LMG 29518</strain>
    </source>
</reference>
<evidence type="ECO:0000259" key="1">
    <source>
        <dbReference type="PROSITE" id="PS50404"/>
    </source>
</evidence>
<dbReference type="CDD" id="cd03202">
    <property type="entry name" value="GST_C_etherase_LigE"/>
    <property type="match status" value="1"/>
</dbReference>
<dbReference type="InterPro" id="IPR036249">
    <property type="entry name" value="Thioredoxin-like_sf"/>
</dbReference>
<dbReference type="Proteomes" id="UP000438476">
    <property type="component" value="Unassembled WGS sequence"/>
</dbReference>
<dbReference type="InterPro" id="IPR054416">
    <property type="entry name" value="GST_UstS-like_C"/>
</dbReference>
<evidence type="ECO:0000313" key="3">
    <source>
        <dbReference type="Proteomes" id="UP000438476"/>
    </source>
</evidence>
<dbReference type="GO" id="GO:0016740">
    <property type="term" value="F:transferase activity"/>
    <property type="evidence" value="ECO:0007669"/>
    <property type="project" value="UniProtKB-KW"/>
</dbReference>